<dbReference type="RefSeq" id="WP_116479969.1">
    <property type="nucleotide sequence ID" value="NZ_QEKV01000004.1"/>
</dbReference>
<gene>
    <name evidence="2" type="ORF">C7381_10416</name>
</gene>
<feature type="region of interest" description="Disordered" evidence="1">
    <location>
        <begin position="1"/>
        <end position="29"/>
    </location>
</feature>
<dbReference type="Proteomes" id="UP000245793">
    <property type="component" value="Unassembled WGS sequence"/>
</dbReference>
<dbReference type="AlphaFoldDB" id="A0A2U1E3P2"/>
<reference evidence="2 3" key="1">
    <citation type="submission" date="2018-04" db="EMBL/GenBank/DDBJ databases">
        <title>Genomic Encyclopedia of Type Strains, Phase IV (KMG-IV): sequencing the most valuable type-strain genomes for metagenomic binning, comparative biology and taxonomic classification.</title>
        <authorList>
            <person name="Goeker M."/>
        </authorList>
    </citation>
    <scope>NUCLEOTIDE SEQUENCE [LARGE SCALE GENOMIC DNA]</scope>
    <source>
        <strain evidence="2 3">DSM 20705</strain>
    </source>
</reference>
<name>A0A2U1E3P2_9FIRM</name>
<feature type="compositionally biased region" description="Polar residues" evidence="1">
    <location>
        <begin position="94"/>
        <end position="105"/>
    </location>
</feature>
<comment type="caution">
    <text evidence="2">The sequence shown here is derived from an EMBL/GenBank/DDBJ whole genome shotgun (WGS) entry which is preliminary data.</text>
</comment>
<accession>A0A2U1E3P2</accession>
<feature type="region of interest" description="Disordered" evidence="1">
    <location>
        <begin position="77"/>
        <end position="105"/>
    </location>
</feature>
<sequence length="261" mass="30120">MDNEYHATAYKTTPRARLRPIPNSNRDENTVKSGYGFNYSADRWRIITDYDNPQFNGQSDLVRPNKTTNIRLNRSLAANTQNFDPNVRFDSARNAPNKSSSKNSRYINERLRTNIVNSTFDRDLISRFVSPNKDDPSIMRLQRNTGTQSGISGGRITRNGSAIQMETEFESSSDPNRYYHAYWVTRGEPNLIPAYRPGPLHYIHLDYRSGSDYDVYSMNRVVIRPGFTIDAFNSGSIRVVGNMWEDSFSRPDFRKSRDFNI</sequence>
<organism evidence="2 3">
    <name type="scientific">Ezakiella coagulans</name>
    <dbReference type="NCBI Taxonomy" id="46507"/>
    <lineage>
        <taxon>Bacteria</taxon>
        <taxon>Bacillati</taxon>
        <taxon>Bacillota</taxon>
        <taxon>Tissierellia</taxon>
        <taxon>Ezakiella</taxon>
    </lineage>
</organism>
<feature type="region of interest" description="Disordered" evidence="1">
    <location>
        <begin position="136"/>
        <end position="157"/>
    </location>
</feature>
<protein>
    <submittedName>
        <fullName evidence="2">Uncharacterized protein</fullName>
    </submittedName>
</protein>
<keyword evidence="3" id="KW-1185">Reference proteome</keyword>
<proteinExistence type="predicted"/>
<evidence type="ECO:0000256" key="1">
    <source>
        <dbReference type="SAM" id="MobiDB-lite"/>
    </source>
</evidence>
<dbReference type="EMBL" id="QEKV01000004">
    <property type="protein sequence ID" value="PVY94515.1"/>
    <property type="molecule type" value="Genomic_DNA"/>
</dbReference>
<evidence type="ECO:0000313" key="3">
    <source>
        <dbReference type="Proteomes" id="UP000245793"/>
    </source>
</evidence>
<evidence type="ECO:0000313" key="2">
    <source>
        <dbReference type="EMBL" id="PVY94515.1"/>
    </source>
</evidence>